<accession>A0A7C1AV96</accession>
<keyword evidence="1" id="KW-0812">Transmembrane</keyword>
<dbReference type="InterPro" id="IPR052901">
    <property type="entry name" value="Bact_TGase-like"/>
</dbReference>
<reference evidence="3" key="1">
    <citation type="journal article" date="2020" name="mSystems">
        <title>Genome- and Community-Level Interaction Insights into Carbon Utilization and Element Cycling Functions of Hydrothermarchaeota in Hydrothermal Sediment.</title>
        <authorList>
            <person name="Zhou Z."/>
            <person name="Liu Y."/>
            <person name="Xu W."/>
            <person name="Pan J."/>
            <person name="Luo Z.H."/>
            <person name="Li M."/>
        </authorList>
    </citation>
    <scope>NUCLEOTIDE SEQUENCE [LARGE SCALE GENOMIC DNA]</scope>
    <source>
        <strain evidence="3">HyVt-19</strain>
    </source>
</reference>
<feature type="transmembrane region" description="Helical" evidence="1">
    <location>
        <begin position="128"/>
        <end position="150"/>
    </location>
</feature>
<dbReference type="EMBL" id="DQZW01000039">
    <property type="protein sequence ID" value="HDL89438.1"/>
    <property type="molecule type" value="Genomic_DNA"/>
</dbReference>
<evidence type="ECO:0000256" key="1">
    <source>
        <dbReference type="SAM" id="Phobius"/>
    </source>
</evidence>
<protein>
    <submittedName>
        <fullName evidence="3">DUF3488 domain-containing protein</fullName>
    </submittedName>
</protein>
<dbReference type="AlphaFoldDB" id="A0A7C1AV96"/>
<dbReference type="InterPro" id="IPR038765">
    <property type="entry name" value="Papain-like_cys_pep_sf"/>
</dbReference>
<keyword evidence="1" id="KW-0472">Membrane</keyword>
<dbReference type="InterPro" id="IPR002931">
    <property type="entry name" value="Transglutaminase-like"/>
</dbReference>
<feature type="domain" description="Transglutaminase-like" evidence="2">
    <location>
        <begin position="418"/>
        <end position="489"/>
    </location>
</feature>
<dbReference type="PANTHER" id="PTHR42736">
    <property type="entry name" value="PROTEIN-GLUTAMINE GAMMA-GLUTAMYLTRANSFERASE"/>
    <property type="match status" value="1"/>
</dbReference>
<dbReference type="SMART" id="SM00460">
    <property type="entry name" value="TGc"/>
    <property type="match status" value="1"/>
</dbReference>
<feature type="transmembrane region" description="Helical" evidence="1">
    <location>
        <begin position="29"/>
        <end position="46"/>
    </location>
</feature>
<feature type="transmembrane region" description="Helical" evidence="1">
    <location>
        <begin position="162"/>
        <end position="188"/>
    </location>
</feature>
<evidence type="ECO:0000313" key="3">
    <source>
        <dbReference type="EMBL" id="HDL89438.1"/>
    </source>
</evidence>
<dbReference type="SUPFAM" id="SSF54001">
    <property type="entry name" value="Cysteine proteinases"/>
    <property type="match status" value="1"/>
</dbReference>
<dbReference type="Pfam" id="PF01841">
    <property type="entry name" value="Transglut_core"/>
    <property type="match status" value="1"/>
</dbReference>
<gene>
    <name evidence="3" type="ORF">ENG14_00865</name>
</gene>
<dbReference type="Pfam" id="PF11992">
    <property type="entry name" value="TgpA_N"/>
    <property type="match status" value="1"/>
</dbReference>
<organism evidence="3">
    <name type="scientific">Thermodesulforhabdus norvegica</name>
    <dbReference type="NCBI Taxonomy" id="39841"/>
    <lineage>
        <taxon>Bacteria</taxon>
        <taxon>Pseudomonadati</taxon>
        <taxon>Thermodesulfobacteriota</taxon>
        <taxon>Syntrophobacteria</taxon>
        <taxon>Syntrophobacterales</taxon>
        <taxon>Thermodesulforhabdaceae</taxon>
        <taxon>Thermodesulforhabdus</taxon>
    </lineage>
</organism>
<dbReference type="Gene3D" id="3.10.620.30">
    <property type="match status" value="1"/>
</dbReference>
<dbReference type="Proteomes" id="UP000886355">
    <property type="component" value="Unassembled WGS sequence"/>
</dbReference>
<feature type="transmembrane region" description="Helical" evidence="1">
    <location>
        <begin position="570"/>
        <end position="588"/>
    </location>
</feature>
<sequence>MMTVRMVIDILCLFITALAYGVSVPRVNPIIAFVTSGAVAVELIHRYRYRRSFRIPRWLLNTTGILFTLASLTSISLEDPLPPLIESFMVLLTIKWLEDKKARDYFQILLLSLFLFISYAFYTTAMSFLFIIAMAFLAGTLALILLSGLDKAEETQTIQPRALAHCALLAAVLLLLAIPTTFLLFFILPRTEYPLLPFLNRGSTGTTGFSSEIRLGEVSSIQESNTVALRAKIEYPKGNQLTHPLPTSSLYWRGIVFDLFDGKKWYSSFTNYHKVKRINPPKDYHVIVQKVILEPHDEPYLFCLDVPIYVFSRKESILVHEEKRVFQFRDSITSKTSYECYSTLSSQNRPHAKIGRAMDRYLYVPPDLKIKLKPLVDRFITPANVLKTAYTMTRWLKHSFHYSLEKLPMSENPLEEFLFKSKRGNCEYFASALGVMLRIAGIPSRLVGGYKGGYFHRLGRYYVVLQKDAHVWVEAYTNDGKWHRLDPTPPAILDKTKHGAGKSPIFKLKLYMDLVSYFWSQMVISYDFHKQIRMFSKLGRNVQGVFRWPLNFRDLKMKQNVKNFRSKRNVWVSILVVMLITITIALKASRTRQRGSSRTPNKYFRKFTEKLRKYGIEPHLQGETVEEMALRLRNFFDNSGMKHKAESAHKVIEFAKLYSKCLYGKDGFSKEKRKMLQRLIDDI</sequence>
<keyword evidence="1" id="KW-1133">Transmembrane helix</keyword>
<evidence type="ECO:0000259" key="2">
    <source>
        <dbReference type="SMART" id="SM00460"/>
    </source>
</evidence>
<comment type="caution">
    <text evidence="3">The sequence shown here is derived from an EMBL/GenBank/DDBJ whole genome shotgun (WGS) entry which is preliminary data.</text>
</comment>
<feature type="transmembrane region" description="Helical" evidence="1">
    <location>
        <begin position="105"/>
        <end position="122"/>
    </location>
</feature>
<dbReference type="PANTHER" id="PTHR42736:SF1">
    <property type="entry name" value="PROTEIN-GLUTAMINE GAMMA-GLUTAMYLTRANSFERASE"/>
    <property type="match status" value="1"/>
</dbReference>
<dbReference type="InterPro" id="IPR021878">
    <property type="entry name" value="TgpA_N"/>
</dbReference>
<proteinExistence type="predicted"/>
<name>A0A7C1AV96_9BACT</name>